<evidence type="ECO:0000259" key="9">
    <source>
        <dbReference type="Pfam" id="PF02366"/>
    </source>
</evidence>
<feature type="transmembrane region" description="Helical" evidence="8">
    <location>
        <begin position="213"/>
        <end position="231"/>
    </location>
</feature>
<keyword evidence="7 8" id="KW-0472">Membrane</keyword>
<evidence type="ECO:0000256" key="8">
    <source>
        <dbReference type="SAM" id="Phobius"/>
    </source>
</evidence>
<evidence type="ECO:0000256" key="6">
    <source>
        <dbReference type="ARBA" id="ARBA00022989"/>
    </source>
</evidence>
<dbReference type="RefSeq" id="WP_309656931.1">
    <property type="nucleotide sequence ID" value="NZ_JARWAN010000026.1"/>
</dbReference>
<feature type="transmembrane region" description="Helical" evidence="8">
    <location>
        <begin position="337"/>
        <end position="355"/>
    </location>
</feature>
<evidence type="ECO:0000313" key="11">
    <source>
        <dbReference type="Proteomes" id="UP001254564"/>
    </source>
</evidence>
<evidence type="ECO:0000256" key="2">
    <source>
        <dbReference type="ARBA" id="ARBA00022475"/>
    </source>
</evidence>
<keyword evidence="2" id="KW-1003">Cell membrane</keyword>
<keyword evidence="6 8" id="KW-1133">Transmembrane helix</keyword>
<feature type="domain" description="ArnT-like N-terminal" evidence="9">
    <location>
        <begin position="29"/>
        <end position="243"/>
    </location>
</feature>
<keyword evidence="11" id="KW-1185">Reference proteome</keyword>
<evidence type="ECO:0000256" key="3">
    <source>
        <dbReference type="ARBA" id="ARBA00022676"/>
    </source>
</evidence>
<feature type="transmembrane region" description="Helical" evidence="8">
    <location>
        <begin position="273"/>
        <end position="294"/>
    </location>
</feature>
<evidence type="ECO:0000256" key="7">
    <source>
        <dbReference type="ARBA" id="ARBA00023136"/>
    </source>
</evidence>
<dbReference type="Proteomes" id="UP001254564">
    <property type="component" value="Unassembled WGS sequence"/>
</dbReference>
<dbReference type="InterPro" id="IPR050297">
    <property type="entry name" value="LipidA_mod_glycosyltrf_83"/>
</dbReference>
<gene>
    <name evidence="10" type="ORF">QC823_13780</name>
</gene>
<comment type="subcellular location">
    <subcellularLocation>
        <location evidence="1">Cell membrane</location>
        <topology evidence="1">Multi-pass membrane protein</topology>
    </subcellularLocation>
</comment>
<keyword evidence="3" id="KW-0328">Glycosyltransferase</keyword>
<evidence type="ECO:0000313" key="10">
    <source>
        <dbReference type="EMBL" id="MDR5900053.1"/>
    </source>
</evidence>
<reference evidence="10 11" key="1">
    <citation type="submission" date="2023-04" db="EMBL/GenBank/DDBJ databases">
        <title>A long-awaited taxogenomic arrangement of the family Halomonadaceae.</title>
        <authorList>
            <person name="De La Haba R."/>
            <person name="Chuvochina M."/>
            <person name="Wittouck S."/>
            <person name="Arahal D.R."/>
            <person name="Sanchez-Porro C."/>
            <person name="Hugenholtz P."/>
            <person name="Ventosa A."/>
        </authorList>
    </citation>
    <scope>NUCLEOTIDE SEQUENCE [LARGE SCALE GENOMIC DNA]</scope>
    <source>
        <strain evidence="10 11">DSM 21020</strain>
    </source>
</reference>
<dbReference type="PANTHER" id="PTHR33908">
    <property type="entry name" value="MANNOSYLTRANSFERASE YKCB-RELATED"/>
    <property type="match status" value="1"/>
</dbReference>
<comment type="caution">
    <text evidence="10">The sequence shown here is derived from an EMBL/GenBank/DDBJ whole genome shotgun (WGS) entry which is preliminary data.</text>
</comment>
<accession>A0ABU1H6X4</accession>
<dbReference type="InterPro" id="IPR003342">
    <property type="entry name" value="ArnT-like_N"/>
</dbReference>
<name>A0ABU1H6X4_9GAMM</name>
<dbReference type="EMBL" id="JARWAN010000026">
    <property type="protein sequence ID" value="MDR5900053.1"/>
    <property type="molecule type" value="Genomic_DNA"/>
</dbReference>
<proteinExistence type="predicted"/>
<organism evidence="10 11">
    <name type="scientific">Vreelandella vilamensis</name>
    <dbReference type="NCBI Taxonomy" id="531309"/>
    <lineage>
        <taxon>Bacteria</taxon>
        <taxon>Pseudomonadati</taxon>
        <taxon>Pseudomonadota</taxon>
        <taxon>Gammaproteobacteria</taxon>
        <taxon>Oceanospirillales</taxon>
        <taxon>Halomonadaceae</taxon>
        <taxon>Vreelandella</taxon>
    </lineage>
</organism>
<evidence type="ECO:0000256" key="5">
    <source>
        <dbReference type="ARBA" id="ARBA00022692"/>
    </source>
</evidence>
<evidence type="ECO:0000256" key="1">
    <source>
        <dbReference type="ARBA" id="ARBA00004651"/>
    </source>
</evidence>
<keyword evidence="5 8" id="KW-0812">Transmembrane</keyword>
<feature type="transmembrane region" description="Helical" evidence="8">
    <location>
        <begin position="145"/>
        <end position="162"/>
    </location>
</feature>
<dbReference type="Pfam" id="PF02366">
    <property type="entry name" value="PMT"/>
    <property type="match status" value="1"/>
</dbReference>
<sequence length="505" mass="55615">MTRTINTLLWLLVSVLAIRLGLTAILPFADTTEPRYAEIARIMAESGDWITPWFDYGVPFWGKPPLSFWTQALSFKLFGITEFAGRLPSWLANTGIVYLVYETAKALQGGPNIEASSARGLWAAVIYSTMALGFISAGTVMTDSFLVLATTLVIASLIIRLQGGSILWGWAFFVGLAIGLLAKGPLALVLTGLPVFAWVALNRQWKTLWQSLPWLRGTLLMLVLVVPWYILAELKTPGFLDYFIVGEHLKRFIISDWSGDLYGNAHEFTRGTIWLYLLMASFPWGLIALIGWGLTRWRGARTDFPQWQPKKPGLTGLILAAALTPAVFFTFSGNILWTYVLPGLPFLAVLTAGLLSGADGRFLPKYTLAMALVIPITGTAAGSWFALNPGQLKTERELVARVDALPGVSPDDLFYLDKAPFSARFYSHGNAQIMSREALDHRLAQSTAGQEVLLAVDSGEKSVIQTLQGRAEAIDGNRRYTLFRLTEDASRTAESDTVKKKRQSG</sequence>
<feature type="transmembrane region" description="Helical" evidence="8">
    <location>
        <begin position="314"/>
        <end position="331"/>
    </location>
</feature>
<feature type="transmembrane region" description="Helical" evidence="8">
    <location>
        <begin position="120"/>
        <end position="138"/>
    </location>
</feature>
<dbReference type="PANTHER" id="PTHR33908:SF3">
    <property type="entry name" value="UNDECAPRENYL PHOSPHATE-ALPHA-4-AMINO-4-DEOXY-L-ARABINOSE ARABINOSYL TRANSFERASE"/>
    <property type="match status" value="1"/>
</dbReference>
<feature type="transmembrane region" description="Helical" evidence="8">
    <location>
        <begin position="367"/>
        <end position="387"/>
    </location>
</feature>
<evidence type="ECO:0000256" key="4">
    <source>
        <dbReference type="ARBA" id="ARBA00022679"/>
    </source>
</evidence>
<protein>
    <submittedName>
        <fullName evidence="10">Glycosyltransferase family 39 protein</fullName>
    </submittedName>
</protein>
<keyword evidence="4" id="KW-0808">Transferase</keyword>
<feature type="transmembrane region" description="Helical" evidence="8">
    <location>
        <begin position="168"/>
        <end position="201"/>
    </location>
</feature>